<keyword evidence="3" id="KW-1185">Reference proteome</keyword>
<reference evidence="2" key="3">
    <citation type="submission" date="2025-09" db="UniProtKB">
        <authorList>
            <consortium name="Ensembl"/>
        </authorList>
    </citation>
    <scope>IDENTIFICATION</scope>
</reference>
<dbReference type="PANTHER" id="PTHR12138">
    <property type="entry name" value="PRIMATE-EXPANDED PROTEIN FAMILY"/>
    <property type="match status" value="1"/>
</dbReference>
<evidence type="ECO:0000313" key="3">
    <source>
        <dbReference type="Proteomes" id="UP000008225"/>
    </source>
</evidence>
<sequence>MLSIRSRSQEQTAGCNRSTQQPTGPNYARPCQKYLWRGGVEGVQSLSPFLDPQSNFRGSSQQVYSQFISFFLPDLNDHDDGDGGNSDDEDDDDDVIKLKLLSTEYWSRCFRNISSSNPLNNLVLQVLIRMENTVLRGSVPSPQNPLSISECPSLGFFFLRQSLALSPRLECSGVISAHCNLRLSGSSNSPASTSSVAEITGMHHHTQLIFVLSVEMGFLHVAKAGLKLLTSGGPQPQPPKVLGLQA</sequence>
<name>A0A8I3WGT2_CALJA</name>
<dbReference type="PANTHER" id="PTHR12138:SF161">
    <property type="entry name" value="SECRETED PROTEIN"/>
    <property type="match status" value="1"/>
</dbReference>
<dbReference type="Ensembl" id="ENSCJAT00000147107.1">
    <property type="protein sequence ID" value="ENSCJAP00000084851.1"/>
    <property type="gene ID" value="ENSCJAG00000069878.1"/>
</dbReference>
<dbReference type="AlphaFoldDB" id="A0A8I3WGT2"/>
<dbReference type="GeneTree" id="ENSGT01150000286943"/>
<protein>
    <submittedName>
        <fullName evidence="2">Uncharacterized protein</fullName>
    </submittedName>
</protein>
<evidence type="ECO:0000256" key="1">
    <source>
        <dbReference type="SAM" id="MobiDB-lite"/>
    </source>
</evidence>
<dbReference type="Proteomes" id="UP000008225">
    <property type="component" value="Chromosome 10"/>
</dbReference>
<evidence type="ECO:0000313" key="2">
    <source>
        <dbReference type="Ensembl" id="ENSCJAP00000084851.1"/>
    </source>
</evidence>
<proteinExistence type="predicted"/>
<feature type="region of interest" description="Disordered" evidence="1">
    <location>
        <begin position="1"/>
        <end position="27"/>
    </location>
</feature>
<feature type="compositionally biased region" description="Polar residues" evidence="1">
    <location>
        <begin position="1"/>
        <end position="24"/>
    </location>
</feature>
<reference evidence="2 3" key="1">
    <citation type="submission" date="2009-03" db="EMBL/GenBank/DDBJ databases">
        <authorList>
            <person name="Warren W."/>
            <person name="Ye L."/>
            <person name="Minx P."/>
            <person name="Worley K."/>
            <person name="Gibbs R."/>
            <person name="Wilson R.K."/>
        </authorList>
    </citation>
    <scope>NUCLEOTIDE SEQUENCE [LARGE SCALE GENOMIC DNA]</scope>
</reference>
<dbReference type="PRINTS" id="PR02045">
    <property type="entry name" value="F138DOMAIN"/>
</dbReference>
<accession>A0A8I3WGT2</accession>
<organism evidence="2 3">
    <name type="scientific">Callithrix jacchus</name>
    <name type="common">White-tufted-ear marmoset</name>
    <name type="synonym">Simia Jacchus</name>
    <dbReference type="NCBI Taxonomy" id="9483"/>
    <lineage>
        <taxon>Eukaryota</taxon>
        <taxon>Metazoa</taxon>
        <taxon>Chordata</taxon>
        <taxon>Craniata</taxon>
        <taxon>Vertebrata</taxon>
        <taxon>Euteleostomi</taxon>
        <taxon>Mammalia</taxon>
        <taxon>Eutheria</taxon>
        <taxon>Euarchontoglires</taxon>
        <taxon>Primates</taxon>
        <taxon>Haplorrhini</taxon>
        <taxon>Platyrrhini</taxon>
        <taxon>Cebidae</taxon>
        <taxon>Callitrichinae</taxon>
        <taxon>Callithrix</taxon>
        <taxon>Callithrix</taxon>
    </lineage>
</organism>
<reference evidence="2" key="2">
    <citation type="submission" date="2025-08" db="UniProtKB">
        <authorList>
            <consortium name="Ensembl"/>
        </authorList>
    </citation>
    <scope>IDENTIFICATION</scope>
</reference>